<dbReference type="GO" id="GO:0000036">
    <property type="term" value="F:acyl carrier activity"/>
    <property type="evidence" value="ECO:0007669"/>
    <property type="project" value="UniProtKB-UniRule"/>
</dbReference>
<feature type="modified residue" description="O-(pantetheine 4'-phosphoryl)serine" evidence="3">
    <location>
        <position position="40"/>
    </location>
</feature>
<dbReference type="SUPFAM" id="SSF47336">
    <property type="entry name" value="ACP-like"/>
    <property type="match status" value="1"/>
</dbReference>
<dbReference type="UniPathway" id="UPA00094"/>
<comment type="PTM">
    <text evidence="5">4'-phosphopantetheine is transferred from CoA to a specific serine of apo-ACP by acpS.</text>
</comment>
<protein>
    <recommendedName>
        <fullName evidence="3 4">Acyl carrier protein</fullName>
        <shortName evidence="3">ACP</shortName>
    </recommendedName>
</protein>
<comment type="PTM">
    <text evidence="3">4'-phosphopantetheine is transferred from CoA to a specific serine of apo-ACP by AcpS. This modification is essential for activity because fatty acids are bound in thioester linkage to the sulfhydryl of the prosthetic group.</text>
</comment>
<dbReference type="NCBIfam" id="NF002150">
    <property type="entry name" value="PRK00982.1-4"/>
    <property type="match status" value="1"/>
</dbReference>
<gene>
    <name evidence="3 7" type="primary">acpP</name>
    <name evidence="7" type="ORF">RBEAN4_1643</name>
</gene>
<dbReference type="Pfam" id="PF00550">
    <property type="entry name" value="PP-binding"/>
    <property type="match status" value="1"/>
</dbReference>
<feature type="domain" description="Carrier" evidence="6">
    <location>
        <begin position="2"/>
        <end position="80"/>
    </location>
</feature>
<dbReference type="InterPro" id="IPR009081">
    <property type="entry name" value="PP-bd_ACP"/>
</dbReference>
<dbReference type="Proteomes" id="UP000033661">
    <property type="component" value="Unassembled WGS sequence"/>
</dbReference>
<sequence>MSKVDNIEQKVIKIIADNQGKKIEEISVDSRFAEDLGVDSLSTVEIMMEIEKEFGVDVPDEEATKIKKVADVVNYIKEHKS</sequence>
<dbReference type="GO" id="GO:0005737">
    <property type="term" value="C:cytoplasm"/>
    <property type="evidence" value="ECO:0007669"/>
    <property type="project" value="UniProtKB-SubCell"/>
</dbReference>
<evidence type="ECO:0000313" key="8">
    <source>
        <dbReference type="Proteomes" id="UP000033661"/>
    </source>
</evidence>
<dbReference type="GO" id="GO:0000035">
    <property type="term" value="F:acyl binding"/>
    <property type="evidence" value="ECO:0007669"/>
    <property type="project" value="TreeGrafter"/>
</dbReference>
<dbReference type="PROSITE" id="PS50075">
    <property type="entry name" value="CARRIER"/>
    <property type="match status" value="1"/>
</dbReference>
<name>A0A0F3QDJ1_RICBE</name>
<comment type="similarity">
    <text evidence="3">Belongs to the acyl carrier protein (ACP) family.</text>
</comment>
<evidence type="ECO:0000256" key="2">
    <source>
        <dbReference type="ARBA" id="ARBA00022553"/>
    </source>
</evidence>
<dbReference type="NCBIfam" id="TIGR00517">
    <property type="entry name" value="acyl_carrier"/>
    <property type="match status" value="1"/>
</dbReference>
<accession>A0A0F3QDJ1</accession>
<evidence type="ECO:0000256" key="5">
    <source>
        <dbReference type="RuleBase" id="RU003545"/>
    </source>
</evidence>
<reference evidence="7 8" key="1">
    <citation type="submission" date="2015-02" db="EMBL/GenBank/DDBJ databases">
        <title>Genome Sequencing of Rickettsiales.</title>
        <authorList>
            <person name="Daugherty S.C."/>
            <person name="Su Q."/>
            <person name="Abolude K."/>
            <person name="Beier-Sexton M."/>
            <person name="Carlyon J.A."/>
            <person name="Carter R."/>
            <person name="Day N.P."/>
            <person name="Dumler S.J."/>
            <person name="Dyachenko V."/>
            <person name="Godinez A."/>
            <person name="Kurtti T.J."/>
            <person name="Lichay M."/>
            <person name="Mullins K.E."/>
            <person name="Ott S."/>
            <person name="Pappas-Brown V."/>
            <person name="Paris D.H."/>
            <person name="Patel P."/>
            <person name="Richards A.L."/>
            <person name="Sadzewicz L."/>
            <person name="Sears K."/>
            <person name="Seidman D."/>
            <person name="Sengamalay N."/>
            <person name="Stenos J."/>
            <person name="Tallon L.J."/>
            <person name="Vincent G."/>
            <person name="Fraser C.M."/>
            <person name="Munderloh U."/>
            <person name="Dunning-Hotopp J.C."/>
        </authorList>
    </citation>
    <scope>NUCLEOTIDE SEQUENCE [LARGE SCALE GENOMIC DNA]</scope>
    <source>
        <strain evidence="7 8">RML An4</strain>
    </source>
</reference>
<dbReference type="NCBIfam" id="NF002148">
    <property type="entry name" value="PRK00982.1-2"/>
    <property type="match status" value="1"/>
</dbReference>
<comment type="pathway">
    <text evidence="3 5">Lipid metabolism; fatty acid biosynthesis.</text>
</comment>
<comment type="subcellular location">
    <subcellularLocation>
        <location evidence="3">Cytoplasm</location>
    </subcellularLocation>
</comment>
<comment type="function">
    <text evidence="3 5">Carrier of the growing fatty acid chain in fatty acid biosynthesis.</text>
</comment>
<keyword evidence="3" id="KW-0276">Fatty acid metabolism</keyword>
<evidence type="ECO:0000256" key="1">
    <source>
        <dbReference type="ARBA" id="ARBA00022450"/>
    </source>
</evidence>
<evidence type="ECO:0000313" key="7">
    <source>
        <dbReference type="EMBL" id="KJV90635.1"/>
    </source>
</evidence>
<dbReference type="AlphaFoldDB" id="A0A0F3QDJ1"/>
<evidence type="ECO:0000259" key="6">
    <source>
        <dbReference type="PROSITE" id="PS50075"/>
    </source>
</evidence>
<evidence type="ECO:0000256" key="4">
    <source>
        <dbReference type="NCBIfam" id="TIGR00517"/>
    </source>
</evidence>
<keyword evidence="3" id="KW-0275">Fatty acid biosynthesis</keyword>
<keyword evidence="3" id="KW-0963">Cytoplasm</keyword>
<dbReference type="PANTHER" id="PTHR20863">
    <property type="entry name" value="ACYL CARRIER PROTEIN"/>
    <property type="match status" value="1"/>
</dbReference>
<dbReference type="Gene3D" id="1.10.1200.10">
    <property type="entry name" value="ACP-like"/>
    <property type="match status" value="1"/>
</dbReference>
<dbReference type="EMBL" id="LAOI01000001">
    <property type="protein sequence ID" value="KJV90635.1"/>
    <property type="molecule type" value="Genomic_DNA"/>
</dbReference>
<evidence type="ECO:0000256" key="3">
    <source>
        <dbReference type="HAMAP-Rule" id="MF_01217"/>
    </source>
</evidence>
<keyword evidence="3" id="KW-0444">Lipid biosynthesis</keyword>
<keyword evidence="1 3" id="KW-0596">Phosphopantetheine</keyword>
<keyword evidence="3" id="KW-0443">Lipid metabolism</keyword>
<dbReference type="HAMAP" id="MF_01217">
    <property type="entry name" value="Acyl_carrier"/>
    <property type="match status" value="1"/>
</dbReference>
<dbReference type="PATRIC" id="fig|1359193.3.peg.1592"/>
<organism evidence="7 8">
    <name type="scientific">Rickettsia bellii str. RML An4</name>
    <dbReference type="NCBI Taxonomy" id="1359193"/>
    <lineage>
        <taxon>Bacteria</taxon>
        <taxon>Pseudomonadati</taxon>
        <taxon>Pseudomonadota</taxon>
        <taxon>Alphaproteobacteria</taxon>
        <taxon>Rickettsiales</taxon>
        <taxon>Rickettsiaceae</taxon>
        <taxon>Rickettsieae</taxon>
        <taxon>Rickettsia</taxon>
        <taxon>belli group</taxon>
    </lineage>
</organism>
<dbReference type="InterPro" id="IPR003231">
    <property type="entry name" value="ACP"/>
</dbReference>
<keyword evidence="2 3" id="KW-0597">Phosphoprotein</keyword>
<dbReference type="InterPro" id="IPR036736">
    <property type="entry name" value="ACP-like_sf"/>
</dbReference>
<proteinExistence type="inferred from homology"/>
<dbReference type="PANTHER" id="PTHR20863:SF76">
    <property type="entry name" value="CARRIER DOMAIN-CONTAINING PROTEIN"/>
    <property type="match status" value="1"/>
</dbReference>
<keyword evidence="8" id="KW-1185">Reference proteome</keyword>
<comment type="caution">
    <text evidence="7">The sequence shown here is derived from an EMBL/GenBank/DDBJ whole genome shotgun (WGS) entry which is preliminary data.</text>
</comment>